<gene>
    <name evidence="1" type="ORF">MgSA37_03325</name>
</gene>
<dbReference type="KEGG" id="mgot:MgSA37_03325"/>
<keyword evidence="2" id="KW-1185">Reference proteome</keyword>
<dbReference type="RefSeq" id="WP_096353347.1">
    <property type="nucleotide sequence ID" value="NZ_AP017313.1"/>
</dbReference>
<dbReference type="EMBL" id="AP017313">
    <property type="protein sequence ID" value="BAU55144.1"/>
    <property type="molecule type" value="Genomic_DNA"/>
</dbReference>
<proteinExistence type="predicted"/>
<protein>
    <submittedName>
        <fullName evidence="1">Uncharacterized protein</fullName>
    </submittedName>
</protein>
<evidence type="ECO:0000313" key="2">
    <source>
        <dbReference type="Proteomes" id="UP000218263"/>
    </source>
</evidence>
<evidence type="ECO:0000313" key="1">
    <source>
        <dbReference type="EMBL" id="BAU55144.1"/>
    </source>
</evidence>
<dbReference type="OrthoDB" id="6278496at2"/>
<dbReference type="AlphaFoldDB" id="A0A0X8X3Q2"/>
<dbReference type="Gene3D" id="2.60.40.10">
    <property type="entry name" value="Immunoglobulins"/>
    <property type="match status" value="1"/>
</dbReference>
<sequence>MESTIEKIDNKTNRNKGDNKRFTAPQIPKLNFNGRKEPLHDTTWIVVRADFTDMGGRPLAPGTVFWESPDVWVQSSAGINQPVPGENNTVFARINNYGLQNATGIMVKFWWADPSLAITEATAHLIGTGFVDVPSGWSVTLQCPAPWVPVVENGGHECLIAEAFIQVTDPLTAPMDPMDDRHVGQKNEQLLLLPKGAKFVTKVRAANITDSRKELRFDVQALHFDPEHPLVKMRAASLPANVKPAGTTMPVALQFHESHPNFISKSILFAERMILRGLEKIEEELVEALEHSQVTHKAHFEPWESRVLEMTGEVPEDAEVGQSYLFRIEQRIGNMVTGGYTVHIVVV</sequence>
<organism evidence="1 2">
    <name type="scientific">Mucilaginibacter gotjawali</name>
    <dbReference type="NCBI Taxonomy" id="1550579"/>
    <lineage>
        <taxon>Bacteria</taxon>
        <taxon>Pseudomonadati</taxon>
        <taxon>Bacteroidota</taxon>
        <taxon>Sphingobacteriia</taxon>
        <taxon>Sphingobacteriales</taxon>
        <taxon>Sphingobacteriaceae</taxon>
        <taxon>Mucilaginibacter</taxon>
    </lineage>
</organism>
<dbReference type="InterPro" id="IPR013783">
    <property type="entry name" value="Ig-like_fold"/>
</dbReference>
<dbReference type="Proteomes" id="UP000218263">
    <property type="component" value="Chromosome"/>
</dbReference>
<reference evidence="1 2" key="1">
    <citation type="submission" date="2015-12" db="EMBL/GenBank/DDBJ databases">
        <title>Genome sequence of Mucilaginibacter gotjawali.</title>
        <authorList>
            <person name="Lee J.S."/>
            <person name="Lee K.C."/>
            <person name="Kim K.K."/>
            <person name="Lee B.W."/>
        </authorList>
    </citation>
    <scope>NUCLEOTIDE SEQUENCE [LARGE SCALE GENOMIC DNA]</scope>
    <source>
        <strain evidence="1 2">SA3-7</strain>
    </source>
</reference>
<name>A0A0X8X3Q2_9SPHI</name>
<accession>A0A0X8X3Q2</accession>